<protein>
    <recommendedName>
        <fullName evidence="4">PPE domain-containing protein</fullName>
    </recommendedName>
</protein>
<reference evidence="2" key="1">
    <citation type="submission" date="2020-11" db="EMBL/GenBank/DDBJ databases">
        <title>Nocardia NEAU-351.nov., a novel actinomycete isolated from the cow dung.</title>
        <authorList>
            <person name="Zhang X."/>
        </authorList>
    </citation>
    <scope>NUCLEOTIDE SEQUENCE</scope>
    <source>
        <strain evidence="2">NEAU-351</strain>
    </source>
</reference>
<feature type="region of interest" description="Disordered" evidence="1">
    <location>
        <begin position="228"/>
        <end position="474"/>
    </location>
</feature>
<comment type="caution">
    <text evidence="2">The sequence shown here is derived from an EMBL/GenBank/DDBJ whole genome shotgun (WGS) entry which is preliminary data.</text>
</comment>
<feature type="compositionally biased region" description="Low complexity" evidence="1">
    <location>
        <begin position="398"/>
        <end position="415"/>
    </location>
</feature>
<accession>A0A931N544</accession>
<name>A0A931N544_9NOCA</name>
<dbReference type="AlphaFoldDB" id="A0A931N544"/>
<dbReference type="RefSeq" id="WP_196150585.1">
    <property type="nucleotide sequence ID" value="NZ_JADMLG010000007.1"/>
</dbReference>
<keyword evidence="3" id="KW-1185">Reference proteome</keyword>
<proteinExistence type="predicted"/>
<dbReference type="EMBL" id="JADMLG010000007">
    <property type="protein sequence ID" value="MBH0778268.1"/>
    <property type="molecule type" value="Genomic_DNA"/>
</dbReference>
<dbReference type="Proteomes" id="UP000655751">
    <property type="component" value="Unassembled WGS sequence"/>
</dbReference>
<evidence type="ECO:0008006" key="4">
    <source>
        <dbReference type="Google" id="ProtNLM"/>
    </source>
</evidence>
<evidence type="ECO:0000313" key="2">
    <source>
        <dbReference type="EMBL" id="MBH0778268.1"/>
    </source>
</evidence>
<feature type="compositionally biased region" description="Gly residues" evidence="1">
    <location>
        <begin position="416"/>
        <end position="429"/>
    </location>
</feature>
<gene>
    <name evidence="2" type="ORF">IT779_18470</name>
</gene>
<evidence type="ECO:0000256" key="1">
    <source>
        <dbReference type="SAM" id="MobiDB-lite"/>
    </source>
</evidence>
<feature type="compositionally biased region" description="Low complexity" evidence="1">
    <location>
        <begin position="265"/>
        <end position="293"/>
    </location>
</feature>
<feature type="compositionally biased region" description="Gly residues" evidence="1">
    <location>
        <begin position="345"/>
        <end position="366"/>
    </location>
</feature>
<organism evidence="2 3">
    <name type="scientific">Nocardia bovistercoris</name>
    <dbReference type="NCBI Taxonomy" id="2785916"/>
    <lineage>
        <taxon>Bacteria</taxon>
        <taxon>Bacillati</taxon>
        <taxon>Actinomycetota</taxon>
        <taxon>Actinomycetes</taxon>
        <taxon>Mycobacteriales</taxon>
        <taxon>Nocardiaceae</taxon>
        <taxon>Nocardia</taxon>
    </lineage>
</organism>
<feature type="compositionally biased region" description="Polar residues" evidence="1">
    <location>
        <begin position="301"/>
        <end position="333"/>
    </location>
</feature>
<sequence>MVLGIPSFDTILVNLTTLVAHGPLGAMAAGANGIDRAAMALHTALGDQSPESIAARNRVKDLTDNEFVGEFHEQRIPDALFENTRRDGLAELYRKAQAIDVGAVSDLQGMWKSRAEKLEQGLNQFGPEILSAIAEKWEGAAAQSAAQGIVDYVNKARNMVTATKIVAEKVEIVKSAVEVTKANVQPPPTTGWASTLTSWMPGPTWKMDRDRTDAAELATHTVLERVYQPGIKEGDTGQPRIPLAYNPVQDSSGAPYVPGGGGSPSVGAPAPVSSGAGSQGSSGSPGSSEQPGVAEPPSGDAGTQPSSAGDQQASQGKASDSTSTAGLGDSQPTTPASAGSSGQPSGAGTGGSGAGTPAGGWHGGSGTPRSSAGSGGSGAGGTGAPGRSVAGTPGGAALGANAASGSGASGSTGRAGTSGMGGMSPGAGRGKGDEDKEKGKSAVAEALVNRTNGAELTGMDPEHRRPTVPPVLGE</sequence>
<evidence type="ECO:0000313" key="3">
    <source>
        <dbReference type="Proteomes" id="UP000655751"/>
    </source>
</evidence>
<feature type="compositionally biased region" description="Gly residues" evidence="1">
    <location>
        <begin position="373"/>
        <end position="384"/>
    </location>
</feature>
<feature type="compositionally biased region" description="Basic and acidic residues" evidence="1">
    <location>
        <begin position="430"/>
        <end position="440"/>
    </location>
</feature>
<feature type="compositionally biased region" description="Low complexity" evidence="1">
    <location>
        <begin position="334"/>
        <end position="344"/>
    </location>
</feature>